<reference evidence="2 3" key="1">
    <citation type="submission" date="2017-12" db="EMBL/GenBank/DDBJ databases">
        <title>Complete Genome Sequence of Stenotrophomonas maltophilia CSM2.</title>
        <authorList>
            <person name="Castro-Jaimes S."/>
            <person name="Lopez-Leal G."/>
            <person name="Barberena Jonas C."/>
            <person name="Bustos P."/>
            <person name="Perez-Oseguera A."/>
            <person name="Cevallos M.A."/>
        </authorList>
    </citation>
    <scope>NUCLEOTIDE SEQUENCE [LARGE SCALE GENOMIC DNA]</scope>
    <source>
        <strain evidence="2 3">CSM2</strain>
    </source>
</reference>
<protein>
    <recommendedName>
        <fullName evidence="4">Secreted protein</fullName>
    </recommendedName>
</protein>
<dbReference type="AlphaFoldDB" id="A0AAD0BYD6"/>
<gene>
    <name evidence="2" type="ORF">SmaCSM2_17680</name>
</gene>
<proteinExistence type="predicted"/>
<sequence>MRIFPARWLACGLLMASGAQATPQFVDARDHPDPAAGRERFLAAERLLVRGFDDICGDTFCEGQYYNLRPMRLRCSVHRASGVVGSCIWTFAGSYTQVQQTGQIDVDHGTYACVLPLAPGTRLAELLGVWDAATGYDALHATLPGTRTHVYDGLTECL</sequence>
<dbReference type="RefSeq" id="WP_101766036.1">
    <property type="nucleotide sequence ID" value="NZ_CP025298.1"/>
</dbReference>
<dbReference type="EMBL" id="CP025298">
    <property type="protein sequence ID" value="AUI08908.1"/>
    <property type="molecule type" value="Genomic_DNA"/>
</dbReference>
<feature type="chain" id="PRO_5042291111" description="Secreted protein" evidence="1">
    <location>
        <begin position="22"/>
        <end position="158"/>
    </location>
</feature>
<evidence type="ECO:0000313" key="2">
    <source>
        <dbReference type="EMBL" id="AUI08908.1"/>
    </source>
</evidence>
<name>A0AAD0BYD6_STEMA</name>
<feature type="signal peptide" evidence="1">
    <location>
        <begin position="1"/>
        <end position="21"/>
    </location>
</feature>
<evidence type="ECO:0000313" key="3">
    <source>
        <dbReference type="Proteomes" id="UP000234414"/>
    </source>
</evidence>
<accession>A0AAD0BYD6</accession>
<evidence type="ECO:0000256" key="1">
    <source>
        <dbReference type="SAM" id="SignalP"/>
    </source>
</evidence>
<organism evidence="2 3">
    <name type="scientific">Stenotrophomonas maltophilia</name>
    <name type="common">Pseudomonas maltophilia</name>
    <name type="synonym">Xanthomonas maltophilia</name>
    <dbReference type="NCBI Taxonomy" id="40324"/>
    <lineage>
        <taxon>Bacteria</taxon>
        <taxon>Pseudomonadati</taxon>
        <taxon>Pseudomonadota</taxon>
        <taxon>Gammaproteobacteria</taxon>
        <taxon>Lysobacterales</taxon>
        <taxon>Lysobacteraceae</taxon>
        <taxon>Stenotrophomonas</taxon>
        <taxon>Stenotrophomonas maltophilia group</taxon>
    </lineage>
</organism>
<dbReference type="Proteomes" id="UP000234414">
    <property type="component" value="Chromosome"/>
</dbReference>
<evidence type="ECO:0008006" key="4">
    <source>
        <dbReference type="Google" id="ProtNLM"/>
    </source>
</evidence>
<keyword evidence="1" id="KW-0732">Signal</keyword>